<gene>
    <name evidence="2" type="ORF">EH31_01950</name>
</gene>
<sequence>MNEGMIISIVAMIGWLILAGGALASFRLGWSKLAQMALVWFAIFAGLFVVADLLGARLPS</sequence>
<dbReference type="EMBL" id="JMIW01000001">
    <property type="protein sequence ID" value="KEO91452.1"/>
    <property type="molecule type" value="Genomic_DNA"/>
</dbReference>
<reference evidence="2 3" key="1">
    <citation type="submission" date="2014-04" db="EMBL/GenBank/DDBJ databases">
        <title>A comprehensive comparison of genomes of Erythrobacter spp. strains.</title>
        <authorList>
            <person name="Zheng Q."/>
        </authorList>
    </citation>
    <scope>NUCLEOTIDE SEQUENCE [LARGE SCALE GENOMIC DNA]</scope>
    <source>
        <strain evidence="2 3">DSM 6997</strain>
    </source>
</reference>
<dbReference type="STRING" id="1044.EH31_01950"/>
<evidence type="ECO:0000256" key="1">
    <source>
        <dbReference type="SAM" id="Phobius"/>
    </source>
</evidence>
<protein>
    <submittedName>
        <fullName evidence="2">Uncharacterized protein</fullName>
    </submittedName>
</protein>
<evidence type="ECO:0000313" key="3">
    <source>
        <dbReference type="Proteomes" id="UP000027647"/>
    </source>
</evidence>
<comment type="caution">
    <text evidence="2">The sequence shown here is derived from an EMBL/GenBank/DDBJ whole genome shotgun (WGS) entry which is preliminary data.</text>
</comment>
<dbReference type="AlphaFoldDB" id="A0A074N0K7"/>
<dbReference type="RefSeq" id="WP_034957721.1">
    <property type="nucleotide sequence ID" value="NZ_JMIW01000001.1"/>
</dbReference>
<keyword evidence="1" id="KW-0472">Membrane</keyword>
<organism evidence="2 3">
    <name type="scientific">Erythrobacter longus</name>
    <dbReference type="NCBI Taxonomy" id="1044"/>
    <lineage>
        <taxon>Bacteria</taxon>
        <taxon>Pseudomonadati</taxon>
        <taxon>Pseudomonadota</taxon>
        <taxon>Alphaproteobacteria</taxon>
        <taxon>Sphingomonadales</taxon>
        <taxon>Erythrobacteraceae</taxon>
        <taxon>Erythrobacter/Porphyrobacter group</taxon>
        <taxon>Erythrobacter</taxon>
    </lineage>
</organism>
<name>A0A074N0K7_ERYLO</name>
<keyword evidence="3" id="KW-1185">Reference proteome</keyword>
<keyword evidence="1" id="KW-0812">Transmembrane</keyword>
<feature type="transmembrane region" description="Helical" evidence="1">
    <location>
        <begin position="38"/>
        <end position="58"/>
    </location>
</feature>
<proteinExistence type="predicted"/>
<accession>A0A074N0K7</accession>
<keyword evidence="1" id="KW-1133">Transmembrane helix</keyword>
<evidence type="ECO:0000313" key="2">
    <source>
        <dbReference type="EMBL" id="KEO91452.1"/>
    </source>
</evidence>
<dbReference type="Proteomes" id="UP000027647">
    <property type="component" value="Unassembled WGS sequence"/>
</dbReference>
<feature type="transmembrane region" description="Helical" evidence="1">
    <location>
        <begin position="6"/>
        <end position="26"/>
    </location>
</feature>
<dbReference type="OrthoDB" id="7392065at2"/>